<feature type="region of interest" description="Disordered" evidence="4">
    <location>
        <begin position="1"/>
        <end position="33"/>
    </location>
</feature>
<evidence type="ECO:0000313" key="6">
    <source>
        <dbReference type="Proteomes" id="UP000078596"/>
    </source>
</evidence>
<evidence type="ECO:0000256" key="1">
    <source>
        <dbReference type="ARBA" id="ARBA00000274"/>
    </source>
</evidence>
<dbReference type="InterPro" id="IPR031100">
    <property type="entry name" value="LOG_fam"/>
</dbReference>
<feature type="compositionally biased region" description="Basic and acidic residues" evidence="4">
    <location>
        <begin position="15"/>
        <end position="31"/>
    </location>
</feature>
<keyword evidence="6" id="KW-1185">Reference proteome</keyword>
<gene>
    <name evidence="5" type="ORF">A9404_06470</name>
</gene>
<dbReference type="Proteomes" id="UP000078596">
    <property type="component" value="Chromosome"/>
</dbReference>
<evidence type="ECO:0000313" key="5">
    <source>
        <dbReference type="EMBL" id="ANJ67073.1"/>
    </source>
</evidence>
<dbReference type="Pfam" id="PF03641">
    <property type="entry name" value="Lysine_decarbox"/>
    <property type="match status" value="1"/>
</dbReference>
<organism evidence="5 6">
    <name type="scientific">Halothiobacillus diazotrophicus</name>
    <dbReference type="NCBI Taxonomy" id="1860122"/>
    <lineage>
        <taxon>Bacteria</taxon>
        <taxon>Pseudomonadati</taxon>
        <taxon>Pseudomonadota</taxon>
        <taxon>Gammaproteobacteria</taxon>
        <taxon>Chromatiales</taxon>
        <taxon>Halothiobacillaceae</taxon>
        <taxon>Halothiobacillus</taxon>
    </lineage>
</organism>
<proteinExistence type="predicted"/>
<comment type="catalytic activity">
    <reaction evidence="1">
        <text>AMP + H2O = D-ribose 5-phosphate + adenine</text>
        <dbReference type="Rhea" id="RHEA:20129"/>
        <dbReference type="ChEBI" id="CHEBI:15377"/>
        <dbReference type="ChEBI" id="CHEBI:16708"/>
        <dbReference type="ChEBI" id="CHEBI:78346"/>
        <dbReference type="ChEBI" id="CHEBI:456215"/>
        <dbReference type="EC" id="3.2.2.4"/>
    </reaction>
</comment>
<dbReference type="EMBL" id="CP016027">
    <property type="protein sequence ID" value="ANJ67073.1"/>
    <property type="molecule type" value="Genomic_DNA"/>
</dbReference>
<dbReference type="KEGG" id="haz:A9404_06470"/>
<dbReference type="InterPro" id="IPR052341">
    <property type="entry name" value="LOG_family_nucleotidases"/>
</dbReference>
<dbReference type="SUPFAM" id="SSF102405">
    <property type="entry name" value="MCP/YpsA-like"/>
    <property type="match status" value="1"/>
</dbReference>
<dbReference type="PANTHER" id="PTHR43393">
    <property type="entry name" value="CYTOKININ RIBOSIDE 5'-MONOPHOSPHATE PHOSPHORIBOHYDROLASE"/>
    <property type="match status" value="1"/>
</dbReference>
<dbReference type="GO" id="GO:0005829">
    <property type="term" value="C:cytosol"/>
    <property type="evidence" value="ECO:0007669"/>
    <property type="project" value="TreeGrafter"/>
</dbReference>
<dbReference type="OrthoDB" id="9801098at2"/>
<dbReference type="STRING" id="1860122.A9404_06470"/>
<dbReference type="EC" id="3.2.2.4" evidence="2"/>
<reference evidence="5 6" key="1">
    <citation type="submission" date="2016-06" db="EMBL/GenBank/DDBJ databases">
        <title>Insight into the functional genes involving in sulfur oxidation in Pearl River water.</title>
        <authorList>
            <person name="Luo J."/>
            <person name="Tan X."/>
            <person name="Lin W."/>
        </authorList>
    </citation>
    <scope>NUCLEOTIDE SEQUENCE [LARGE SCALE GENOMIC DNA]</scope>
    <source>
        <strain evidence="5 6">LS2</strain>
    </source>
</reference>
<dbReference type="RefSeq" id="WP_066099435.1">
    <property type="nucleotide sequence ID" value="NZ_CP016027.1"/>
</dbReference>
<evidence type="ECO:0000256" key="3">
    <source>
        <dbReference type="ARBA" id="ARBA00031983"/>
    </source>
</evidence>
<dbReference type="PANTHER" id="PTHR43393:SF3">
    <property type="entry name" value="LYSINE DECARBOXYLASE-LIKE PROTEIN"/>
    <property type="match status" value="1"/>
</dbReference>
<protein>
    <recommendedName>
        <fullName evidence="3">AMP nucleosidase</fullName>
        <ecNumber evidence="2">3.2.2.4</ecNumber>
    </recommendedName>
    <alternativeName>
        <fullName evidence="3">AMP nucleosidase</fullName>
    </alternativeName>
</protein>
<dbReference type="AlphaFoldDB" id="A0A191ZGU1"/>
<evidence type="ECO:0000256" key="2">
    <source>
        <dbReference type="ARBA" id="ARBA00011985"/>
    </source>
</evidence>
<sequence length="327" mass="36411">MTRRRHTEIPQPPHPIERREPLPWEHPKSPEEDAEVAARLQAIMQDPSYLEPDRDVDFLHTDTTRGVRLQLDYLKAEQALTHHDIRHCIVVFGSTRLREPETARRQLAAAHHELAAHPGDARCARALRLAERRMELSRYYDVGRQLGYLVGKAGEGPKDSRLVVMTGGGPGGMEAANRGAFEAGAKTVGLNITLPREQYPNPYLTPGLCFQFHYFALRKLHFMKRAAAIVALPGGFGTLDELFGALTLIQTRKVPPIPIVLVGEAYWRSVFDVDFLVDSGSIDAEDTELFWYAETAEEAWAGIRAWHKANGSSLFNGASDAAANTPS</sequence>
<dbReference type="Gene3D" id="3.40.50.450">
    <property type="match status" value="1"/>
</dbReference>
<evidence type="ECO:0000256" key="4">
    <source>
        <dbReference type="SAM" id="MobiDB-lite"/>
    </source>
</evidence>
<accession>A0A191ZGU1</accession>
<name>A0A191ZGU1_9GAMM</name>
<dbReference type="GO" id="GO:0008714">
    <property type="term" value="F:AMP nucleosidase activity"/>
    <property type="evidence" value="ECO:0007669"/>
    <property type="project" value="UniProtKB-EC"/>
</dbReference>